<dbReference type="Proteomes" id="UP001156484">
    <property type="component" value="Chromosome"/>
</dbReference>
<protein>
    <submittedName>
        <fullName evidence="1">AMP-binding protein</fullName>
    </submittedName>
</protein>
<sequence length="501" mass="53837">MNLTMLLDMAVDGFGDRIVVGSRDGGITAERLQELSIAGASAIREAGADAVVYLAVNGPAFPVAMFSAARAGVPLVPVNYRLGREQLDGLLANHPRALGLADPNQSGILERNGIPFRTPRDWLDALAGASATDPEEPAETASPAVVIYTSGTTSAPKGVLLHHDNLTSYVFGSVEFGSADESEAALVTLPPYHIAAVTNVLSNLYSGRRMVVLERFTPELWLDTVRREEITHSLMVPTMLARIVDSDADKSVPSLRNLGYGGAPMPTPVIERALRLWPRVGFVNAYGLTETSSTVAVLGPEAHRAALASDDPAVRARLGSAGKVVPSVDLEIRDDQGHVVGPGVTGRIWVCGGQVSAEYAGIGRMLDDRGFFDTRDKGHLDEEGYLFVEGRADDTIIRGGENIAPAEVEDVLLRHPAVEDVAVVGMPDEEWGQRLEAAVVLRPGQRADAEELRTFVRNTLRSSKTPDRIVFWDELPRTETGKLVRRHVVRQLAGEGRAAAV</sequence>
<keyword evidence="2" id="KW-1185">Reference proteome</keyword>
<evidence type="ECO:0000313" key="2">
    <source>
        <dbReference type="Proteomes" id="UP001156484"/>
    </source>
</evidence>
<proteinExistence type="predicted"/>
<gene>
    <name evidence="1" type="ORF">OED52_19635</name>
</gene>
<accession>A0ACD4DFG1</accession>
<name>A0ACD4DFG1_9NOCA</name>
<dbReference type="EMBL" id="CP107551">
    <property type="protein sequence ID" value="UYP18815.1"/>
    <property type="molecule type" value="Genomic_DNA"/>
</dbReference>
<reference evidence="1" key="1">
    <citation type="submission" date="2022-10" db="EMBL/GenBank/DDBJ databases">
        <title>Rhodococcus ferula Z13 complete genome.</title>
        <authorList>
            <person name="Long X."/>
            <person name="Zang M."/>
        </authorList>
    </citation>
    <scope>NUCLEOTIDE SEQUENCE</scope>
    <source>
        <strain evidence="1">Z13</strain>
    </source>
</reference>
<evidence type="ECO:0000313" key="1">
    <source>
        <dbReference type="EMBL" id="UYP18815.1"/>
    </source>
</evidence>
<organism evidence="1 2">
    <name type="scientific">Rhodococcus sacchari</name>
    <dbReference type="NCBI Taxonomy" id="2962047"/>
    <lineage>
        <taxon>Bacteria</taxon>
        <taxon>Bacillati</taxon>
        <taxon>Actinomycetota</taxon>
        <taxon>Actinomycetes</taxon>
        <taxon>Mycobacteriales</taxon>
        <taxon>Nocardiaceae</taxon>
        <taxon>Rhodococcus</taxon>
    </lineage>
</organism>